<organism evidence="1 2">
    <name type="scientific">Prosthecobacter vanneervenii</name>
    <dbReference type="NCBI Taxonomy" id="48466"/>
    <lineage>
        <taxon>Bacteria</taxon>
        <taxon>Pseudomonadati</taxon>
        <taxon>Verrucomicrobiota</taxon>
        <taxon>Verrucomicrobiia</taxon>
        <taxon>Verrucomicrobiales</taxon>
        <taxon>Verrucomicrobiaceae</taxon>
        <taxon>Prosthecobacter</taxon>
    </lineage>
</organism>
<evidence type="ECO:0000313" key="1">
    <source>
        <dbReference type="EMBL" id="MBB5035436.1"/>
    </source>
</evidence>
<evidence type="ECO:0000313" key="2">
    <source>
        <dbReference type="Proteomes" id="UP000590740"/>
    </source>
</evidence>
<accession>A0A7W8DN18</accession>
<comment type="caution">
    <text evidence="1">The sequence shown here is derived from an EMBL/GenBank/DDBJ whole genome shotgun (WGS) entry which is preliminary data.</text>
</comment>
<dbReference type="EMBL" id="JACHIG010000017">
    <property type="protein sequence ID" value="MBB5035436.1"/>
    <property type="molecule type" value="Genomic_DNA"/>
</dbReference>
<dbReference type="Proteomes" id="UP000590740">
    <property type="component" value="Unassembled WGS sequence"/>
</dbReference>
<gene>
    <name evidence="1" type="ORF">HNQ65_005047</name>
</gene>
<protein>
    <submittedName>
        <fullName evidence="1">Uncharacterized protein</fullName>
    </submittedName>
</protein>
<reference evidence="1 2" key="1">
    <citation type="submission" date="2020-08" db="EMBL/GenBank/DDBJ databases">
        <title>Genomic Encyclopedia of Type Strains, Phase IV (KMG-IV): sequencing the most valuable type-strain genomes for metagenomic binning, comparative biology and taxonomic classification.</title>
        <authorList>
            <person name="Goeker M."/>
        </authorList>
    </citation>
    <scope>NUCLEOTIDE SEQUENCE [LARGE SCALE GENOMIC DNA]</scope>
    <source>
        <strain evidence="1 2">DSM 12252</strain>
    </source>
</reference>
<sequence length="36" mass="4029">MVITHFTATMMTLTSASRLTTFLRWQTSCVHGTILA</sequence>
<proteinExistence type="predicted"/>
<name>A0A7W8DN18_9BACT</name>
<keyword evidence="2" id="KW-1185">Reference proteome</keyword>
<dbReference type="AlphaFoldDB" id="A0A7W8DN18"/>